<sequence>MLEKQYNNDAFRSEMERMGVWIRSMDTHLAQLANVETLVEQHRALLNDMLTKAQGHRQLLLDDMGKHQKVIDDALKAMGNPLKKLDDLLEEQTRSFQTFSSVVNKIWWIFLSAALSGALIGDLVASFFHV</sequence>
<dbReference type="AlphaFoldDB" id="E6QJF6"/>
<proteinExistence type="predicted"/>
<keyword evidence="1" id="KW-1133">Transmembrane helix</keyword>
<feature type="transmembrane region" description="Helical" evidence="1">
    <location>
        <begin position="106"/>
        <end position="128"/>
    </location>
</feature>
<evidence type="ECO:0000256" key="1">
    <source>
        <dbReference type="SAM" id="Phobius"/>
    </source>
</evidence>
<keyword evidence="1" id="KW-0472">Membrane</keyword>
<gene>
    <name evidence="2" type="ORF">CARN6_0704</name>
</gene>
<dbReference type="EMBL" id="CABQ01000087">
    <property type="protein sequence ID" value="CBI07372.1"/>
    <property type="molecule type" value="Genomic_DNA"/>
</dbReference>
<accession>E6QJF6</accession>
<keyword evidence="1" id="KW-0812">Transmembrane</keyword>
<protein>
    <submittedName>
        <fullName evidence="2">Uncharacterized protein</fullName>
    </submittedName>
</protein>
<evidence type="ECO:0000313" key="2">
    <source>
        <dbReference type="EMBL" id="CBI07372.1"/>
    </source>
</evidence>
<reference evidence="2" key="1">
    <citation type="submission" date="2009-10" db="EMBL/GenBank/DDBJ databases">
        <title>Diversity of trophic interactions inside an arsenic-rich microbial ecosystem.</title>
        <authorList>
            <person name="Bertin P.N."/>
            <person name="Heinrich-Salmeron A."/>
            <person name="Pelletier E."/>
            <person name="Goulhen-Chollet F."/>
            <person name="Arsene-Ploetze F."/>
            <person name="Gallien S."/>
            <person name="Calteau A."/>
            <person name="Vallenet D."/>
            <person name="Casiot C."/>
            <person name="Chane-Woon-Ming B."/>
            <person name="Giloteaux L."/>
            <person name="Barakat M."/>
            <person name="Bonnefoy V."/>
            <person name="Bruneel O."/>
            <person name="Chandler M."/>
            <person name="Cleiss J."/>
            <person name="Duran R."/>
            <person name="Elbaz-Poulichet F."/>
            <person name="Fonknechten N."/>
            <person name="Lauga B."/>
            <person name="Mornico D."/>
            <person name="Ortet P."/>
            <person name="Schaeffer C."/>
            <person name="Siguier P."/>
            <person name="Alexander Thil Smith A."/>
            <person name="Van Dorsselaer A."/>
            <person name="Weissenbach J."/>
            <person name="Medigue C."/>
            <person name="Le Paslier D."/>
        </authorList>
    </citation>
    <scope>NUCLEOTIDE SEQUENCE</scope>
</reference>
<organism evidence="2">
    <name type="scientific">mine drainage metagenome</name>
    <dbReference type="NCBI Taxonomy" id="410659"/>
    <lineage>
        <taxon>unclassified sequences</taxon>
        <taxon>metagenomes</taxon>
        <taxon>ecological metagenomes</taxon>
    </lineage>
</organism>
<name>E6QJF6_9ZZZZ</name>
<comment type="caution">
    <text evidence="2">The sequence shown here is derived from an EMBL/GenBank/DDBJ whole genome shotgun (WGS) entry which is preliminary data.</text>
</comment>